<sequence length="274" mass="31760">MNAHGYETKKSLYESLTVLGFVLVAFGFILFTAQPVIGFMLFIGGGILSVAMSTAFKKLSTQFKYEYVKKSIEELYPTTEFNPQKGFSKEEVYDTLVLNKEDRFASEDMIEGTLFNRRFRCADLHLQDVRSNGKSTTVVTVFRGRFYEIEFDKILSTPVYIVANQGMFTRFTGFEKMEMEYVAFNQAFDVFGQDALQTFRLIKPRFMEHVMSLKNRYKGIQFGFIGNKLYVAIKNGVDTFDLKMFKPIDYSYLNEIKTEFEDIKIMIETLTSEL</sequence>
<gene>
    <name evidence="2" type="ORF">N7548_04060</name>
</gene>
<dbReference type="RefSeq" id="WP_263608152.1">
    <property type="nucleotide sequence ID" value="NZ_JAOVQM010000002.1"/>
</dbReference>
<keyword evidence="3" id="KW-1185">Reference proteome</keyword>
<organism evidence="2 3">
    <name type="scientific">Paracholeplasma manati</name>
    <dbReference type="NCBI Taxonomy" id="591373"/>
    <lineage>
        <taxon>Bacteria</taxon>
        <taxon>Bacillati</taxon>
        <taxon>Mycoplasmatota</taxon>
        <taxon>Mollicutes</taxon>
        <taxon>Acholeplasmatales</taxon>
        <taxon>Acholeplasmataceae</taxon>
        <taxon>Paracholeplasma</taxon>
    </lineage>
</organism>
<evidence type="ECO:0000313" key="2">
    <source>
        <dbReference type="EMBL" id="MCV2231997.1"/>
    </source>
</evidence>
<feature type="transmembrane region" description="Helical" evidence="1">
    <location>
        <begin position="12"/>
        <end position="31"/>
    </location>
</feature>
<feature type="transmembrane region" description="Helical" evidence="1">
    <location>
        <begin position="37"/>
        <end position="56"/>
    </location>
</feature>
<dbReference type="Proteomes" id="UP001177160">
    <property type="component" value="Unassembled WGS sequence"/>
</dbReference>
<name>A0ABT2Y5H2_9MOLU</name>
<accession>A0ABT2Y5H2</accession>
<reference evidence="2" key="1">
    <citation type="submission" date="2022-09" db="EMBL/GenBank/DDBJ databases">
        <title>Novel Mycoplasma species identified in domestic and wild animals.</title>
        <authorList>
            <person name="Volokhov D.V."/>
            <person name="Furtak V.A."/>
            <person name="Zagorodnyaya T.A."/>
        </authorList>
    </citation>
    <scope>NUCLEOTIDE SEQUENCE</scope>
    <source>
        <strain evidence="2">Oakley</strain>
    </source>
</reference>
<proteinExistence type="predicted"/>
<evidence type="ECO:0000313" key="3">
    <source>
        <dbReference type="Proteomes" id="UP001177160"/>
    </source>
</evidence>
<dbReference type="Pfam" id="PF11335">
    <property type="entry name" value="DUF3137"/>
    <property type="match status" value="1"/>
</dbReference>
<keyword evidence="1" id="KW-0472">Membrane</keyword>
<protein>
    <submittedName>
        <fullName evidence="2">DUF3137 domain-containing protein</fullName>
    </submittedName>
</protein>
<evidence type="ECO:0000256" key="1">
    <source>
        <dbReference type="SAM" id="Phobius"/>
    </source>
</evidence>
<keyword evidence="1" id="KW-1133">Transmembrane helix</keyword>
<dbReference type="EMBL" id="JAOVQM010000002">
    <property type="protein sequence ID" value="MCV2231997.1"/>
    <property type="molecule type" value="Genomic_DNA"/>
</dbReference>
<comment type="caution">
    <text evidence="2">The sequence shown here is derived from an EMBL/GenBank/DDBJ whole genome shotgun (WGS) entry which is preliminary data.</text>
</comment>
<keyword evidence="1" id="KW-0812">Transmembrane</keyword>
<dbReference type="InterPro" id="IPR021484">
    <property type="entry name" value="DUF3137"/>
</dbReference>